<organism evidence="3 4">
    <name type="scientific">Xanthomonas hawaiiensis</name>
    <dbReference type="NCBI Taxonomy" id="3003247"/>
    <lineage>
        <taxon>Bacteria</taxon>
        <taxon>Pseudomonadati</taxon>
        <taxon>Pseudomonadota</taxon>
        <taxon>Gammaproteobacteria</taxon>
        <taxon>Lysobacterales</taxon>
        <taxon>Lysobacteraceae</taxon>
        <taxon>Xanthomonas</taxon>
    </lineage>
</organism>
<dbReference type="InterPro" id="IPR035901">
    <property type="entry name" value="GIY-YIG_endonuc_sf"/>
</dbReference>
<dbReference type="PANTHER" id="PTHR34477">
    <property type="entry name" value="UPF0213 PROTEIN YHBQ"/>
    <property type="match status" value="1"/>
</dbReference>
<dbReference type="Pfam" id="PF01541">
    <property type="entry name" value="GIY-YIG"/>
    <property type="match status" value="1"/>
</dbReference>
<proteinExistence type="inferred from homology"/>
<dbReference type="CDD" id="cd10456">
    <property type="entry name" value="GIY-YIG_UPF0213"/>
    <property type="match status" value="1"/>
</dbReference>
<evidence type="ECO:0000259" key="2">
    <source>
        <dbReference type="PROSITE" id="PS50164"/>
    </source>
</evidence>
<feature type="domain" description="GIY-YIG" evidence="2">
    <location>
        <begin position="25"/>
        <end position="100"/>
    </location>
</feature>
<dbReference type="PROSITE" id="PS50164">
    <property type="entry name" value="GIY_YIG"/>
    <property type="match status" value="1"/>
</dbReference>
<dbReference type="PANTHER" id="PTHR34477:SF1">
    <property type="entry name" value="UPF0213 PROTEIN YHBQ"/>
    <property type="match status" value="1"/>
</dbReference>
<gene>
    <name evidence="3" type="ORF">PNQ69_08550</name>
</gene>
<dbReference type="Gene3D" id="3.40.1440.10">
    <property type="entry name" value="GIY-YIG endonuclease"/>
    <property type="match status" value="1"/>
</dbReference>
<sequence length="124" mass="13390">MRACADAAAGETGHRVDNACMPADSPWFLYLLECRNGSYYAGITPDLQARFQAHLRGAGAKYTRANPPVRLLASRAYPDRAAASRAEYALKRLPRDRKLAFLAAPEPAPGTDDLQVTAESAAVL</sequence>
<comment type="caution">
    <text evidence="3">The sequence shown here is derived from an EMBL/GenBank/DDBJ whole genome shotgun (WGS) entry which is preliminary data.</text>
</comment>
<reference evidence="3 4" key="1">
    <citation type="submission" date="2023-01" db="EMBL/GenBank/DDBJ databases">
        <title>Xanthomonas hawaiianensis sp. nov. isolated from Araceae family in Hawaii.</title>
        <authorList>
            <person name="Chunag S.-C."/>
            <person name="Dobhal S."/>
            <person name="Alvarez A."/>
            <person name="Arif M."/>
        </authorList>
    </citation>
    <scope>NUCLEOTIDE SEQUENCE [LARGE SCALE GENOMIC DNA]</scope>
    <source>
        <strain evidence="3 4">A2111</strain>
    </source>
</reference>
<protein>
    <submittedName>
        <fullName evidence="3">GIY-YIG nuclease family protein</fullName>
    </submittedName>
</protein>
<dbReference type="EMBL" id="JAQMHB010000001">
    <property type="protein sequence ID" value="MDS9992820.1"/>
    <property type="molecule type" value="Genomic_DNA"/>
</dbReference>
<evidence type="ECO:0000313" key="3">
    <source>
        <dbReference type="EMBL" id="MDS9992820.1"/>
    </source>
</evidence>
<dbReference type="Proteomes" id="UP001260534">
    <property type="component" value="Unassembled WGS sequence"/>
</dbReference>
<dbReference type="InterPro" id="IPR000305">
    <property type="entry name" value="GIY-YIG_endonuc"/>
</dbReference>
<dbReference type="InterPro" id="IPR050190">
    <property type="entry name" value="UPF0213_domain"/>
</dbReference>
<dbReference type="SUPFAM" id="SSF82771">
    <property type="entry name" value="GIY-YIG endonuclease"/>
    <property type="match status" value="1"/>
</dbReference>
<evidence type="ECO:0000313" key="4">
    <source>
        <dbReference type="Proteomes" id="UP001260534"/>
    </source>
</evidence>
<evidence type="ECO:0000256" key="1">
    <source>
        <dbReference type="ARBA" id="ARBA00007435"/>
    </source>
</evidence>
<comment type="similarity">
    <text evidence="1">Belongs to the UPF0213 family.</text>
</comment>
<accession>A0ABU2I3T9</accession>
<keyword evidence="4" id="KW-1185">Reference proteome</keyword>
<name>A0ABU2I3T9_9XANT</name>